<evidence type="ECO:0000256" key="6">
    <source>
        <dbReference type="ARBA" id="ARBA00023136"/>
    </source>
</evidence>
<organism evidence="9 10">
    <name type="scientific">Smittium mucronatum</name>
    <dbReference type="NCBI Taxonomy" id="133383"/>
    <lineage>
        <taxon>Eukaryota</taxon>
        <taxon>Fungi</taxon>
        <taxon>Fungi incertae sedis</taxon>
        <taxon>Zoopagomycota</taxon>
        <taxon>Kickxellomycotina</taxon>
        <taxon>Harpellomycetes</taxon>
        <taxon>Harpellales</taxon>
        <taxon>Legeriomycetaceae</taxon>
        <taxon>Smittium</taxon>
    </lineage>
</organism>
<dbReference type="EMBL" id="LSSL01007776">
    <property type="protein sequence ID" value="OLY77609.1"/>
    <property type="molecule type" value="Genomic_DNA"/>
</dbReference>
<feature type="transmembrane region" description="Helical" evidence="8">
    <location>
        <begin position="102"/>
        <end position="121"/>
    </location>
</feature>
<dbReference type="InterPro" id="IPR050363">
    <property type="entry name" value="MIP/Aquaporin"/>
</dbReference>
<dbReference type="PANTHER" id="PTHR43829">
    <property type="entry name" value="AQUAPORIN OR AQUAGLYCEROPORIN RELATED"/>
    <property type="match status" value="1"/>
</dbReference>
<dbReference type="Proteomes" id="UP000187455">
    <property type="component" value="Unassembled WGS sequence"/>
</dbReference>
<feature type="transmembrane region" description="Helical" evidence="8">
    <location>
        <begin position="53"/>
        <end position="71"/>
    </location>
</feature>
<dbReference type="NCBIfam" id="TIGR00861">
    <property type="entry name" value="MIP"/>
    <property type="match status" value="1"/>
</dbReference>
<feature type="transmembrane region" description="Helical" evidence="8">
    <location>
        <begin position="159"/>
        <end position="177"/>
    </location>
</feature>
<dbReference type="Pfam" id="PF00230">
    <property type="entry name" value="MIP"/>
    <property type="match status" value="1"/>
</dbReference>
<name>A0A1R0GL50_9FUNG</name>
<dbReference type="SUPFAM" id="SSF81338">
    <property type="entry name" value="Aquaporin-like"/>
    <property type="match status" value="1"/>
</dbReference>
<feature type="transmembrane region" description="Helical" evidence="8">
    <location>
        <begin position="240"/>
        <end position="263"/>
    </location>
</feature>
<dbReference type="GO" id="GO:0015250">
    <property type="term" value="F:water channel activity"/>
    <property type="evidence" value="ECO:0007669"/>
    <property type="project" value="TreeGrafter"/>
</dbReference>
<comment type="similarity">
    <text evidence="2 7">Belongs to the MIP/aquaporin (TC 1.A.8) family.</text>
</comment>
<keyword evidence="4 7" id="KW-0812">Transmembrane</keyword>
<dbReference type="Gene3D" id="1.20.1080.10">
    <property type="entry name" value="Glycerol uptake facilitator protein"/>
    <property type="match status" value="1"/>
</dbReference>
<dbReference type="PANTHER" id="PTHR43829:SF9">
    <property type="entry name" value="AQUAPORIN-9"/>
    <property type="match status" value="1"/>
</dbReference>
<dbReference type="OrthoDB" id="3222at2759"/>
<gene>
    <name evidence="9" type="ORF">AYI68_g8357</name>
</gene>
<keyword evidence="10" id="KW-1185">Reference proteome</keyword>
<evidence type="ECO:0000256" key="3">
    <source>
        <dbReference type="ARBA" id="ARBA00022448"/>
    </source>
</evidence>
<dbReference type="PRINTS" id="PR00783">
    <property type="entry name" value="MINTRINSICP"/>
</dbReference>
<keyword evidence="5 8" id="KW-1133">Transmembrane helix</keyword>
<evidence type="ECO:0000256" key="1">
    <source>
        <dbReference type="ARBA" id="ARBA00004141"/>
    </source>
</evidence>
<feature type="transmembrane region" description="Helical" evidence="8">
    <location>
        <begin position="189"/>
        <end position="207"/>
    </location>
</feature>
<comment type="subcellular location">
    <subcellularLocation>
        <location evidence="1">Membrane</location>
        <topology evidence="1">Multi-pass membrane protein</topology>
    </subcellularLocation>
</comment>
<dbReference type="AlphaFoldDB" id="A0A1R0GL50"/>
<feature type="transmembrane region" description="Helical" evidence="8">
    <location>
        <begin position="23"/>
        <end position="47"/>
    </location>
</feature>
<dbReference type="InterPro" id="IPR023271">
    <property type="entry name" value="Aquaporin-like"/>
</dbReference>
<evidence type="ECO:0000256" key="4">
    <source>
        <dbReference type="ARBA" id="ARBA00022692"/>
    </source>
</evidence>
<accession>A0A1R0GL50</accession>
<dbReference type="STRING" id="133383.A0A1R0GL50"/>
<reference evidence="9 10" key="1">
    <citation type="journal article" date="2016" name="Mol. Biol. Evol.">
        <title>Genome-Wide Survey of Gut Fungi (Harpellales) Reveals the First Horizontally Transferred Ubiquitin Gene from a Mosquito Host.</title>
        <authorList>
            <person name="Wang Y."/>
            <person name="White M.M."/>
            <person name="Kvist S."/>
            <person name="Moncalvo J.M."/>
        </authorList>
    </citation>
    <scope>NUCLEOTIDE SEQUENCE [LARGE SCALE GENOMIC DNA]</scope>
    <source>
        <strain evidence="9 10">ALG-7-W6</strain>
    </source>
</reference>
<evidence type="ECO:0000256" key="2">
    <source>
        <dbReference type="ARBA" id="ARBA00006175"/>
    </source>
</evidence>
<evidence type="ECO:0000256" key="5">
    <source>
        <dbReference type="ARBA" id="ARBA00022989"/>
    </source>
</evidence>
<proteinExistence type="inferred from homology"/>
<keyword evidence="3 7" id="KW-0813">Transport</keyword>
<dbReference type="GO" id="GO:0005886">
    <property type="term" value="C:plasma membrane"/>
    <property type="evidence" value="ECO:0007669"/>
    <property type="project" value="TreeGrafter"/>
</dbReference>
<dbReference type="InterPro" id="IPR000425">
    <property type="entry name" value="MIP"/>
</dbReference>
<comment type="caution">
    <text evidence="9">The sequence shown here is derived from an EMBL/GenBank/DDBJ whole genome shotgun (WGS) entry which is preliminary data.</text>
</comment>
<evidence type="ECO:0000256" key="8">
    <source>
        <dbReference type="SAM" id="Phobius"/>
    </source>
</evidence>
<evidence type="ECO:0000313" key="9">
    <source>
        <dbReference type="EMBL" id="OLY77609.1"/>
    </source>
</evidence>
<evidence type="ECO:0000256" key="7">
    <source>
        <dbReference type="RuleBase" id="RU000477"/>
    </source>
</evidence>
<protein>
    <submittedName>
        <fullName evidence="9">Aquaporin-3</fullName>
    </submittedName>
</protein>
<dbReference type="CDD" id="cd00333">
    <property type="entry name" value="MIP"/>
    <property type="match status" value="1"/>
</dbReference>
<dbReference type="GO" id="GO:0015254">
    <property type="term" value="F:glycerol channel activity"/>
    <property type="evidence" value="ECO:0007669"/>
    <property type="project" value="TreeGrafter"/>
</dbReference>
<evidence type="ECO:0000313" key="10">
    <source>
        <dbReference type="Proteomes" id="UP000187455"/>
    </source>
</evidence>
<sequence length="267" mass="29146">MVEEPKYHESGFYLMRYRLRHYLAEYFGTLVLIFLGSSVVALVFLNPDVESESWLLINFAWGIAVAMALYVSMGSSGGHLNSAITISAAVYGKLPWHRVPGYIFSQILGAFTGSALTYGVYRSRFDPFDNGVRSVSGPTATGGIFCTYPNPYNTHWDSFFTEMLLTAILVFVVQGIFDPEMTPAKGFEPFIVGLLVTAIGMTTGRLTGSAMNPARDFGPRLFTAVSGWGSAPFTASGHYFWIPIVAPVIGAILGQGAYGLFIIPNRD</sequence>
<keyword evidence="6 8" id="KW-0472">Membrane</keyword>